<dbReference type="EMBL" id="CAJHNH020002890">
    <property type="protein sequence ID" value="CAG5128000.1"/>
    <property type="molecule type" value="Genomic_DNA"/>
</dbReference>
<proteinExistence type="predicted"/>
<keyword evidence="2 5" id="KW-0812">Transmembrane</keyword>
<evidence type="ECO:0000256" key="5">
    <source>
        <dbReference type="SAM" id="Phobius"/>
    </source>
</evidence>
<dbReference type="Pfam" id="PF04103">
    <property type="entry name" value="CD20"/>
    <property type="match status" value="1"/>
</dbReference>
<feature type="transmembrane region" description="Helical" evidence="5">
    <location>
        <begin position="163"/>
        <end position="187"/>
    </location>
</feature>
<dbReference type="GO" id="GO:0016020">
    <property type="term" value="C:membrane"/>
    <property type="evidence" value="ECO:0007669"/>
    <property type="project" value="UniProtKB-SubCell"/>
</dbReference>
<gene>
    <name evidence="6" type="ORF">CUNI_LOCUS13558</name>
</gene>
<accession>A0A8S3ZJV8</accession>
<dbReference type="AlphaFoldDB" id="A0A8S3ZJV8"/>
<evidence type="ECO:0000313" key="7">
    <source>
        <dbReference type="Proteomes" id="UP000678393"/>
    </source>
</evidence>
<feature type="non-terminal residue" evidence="6">
    <location>
        <position position="190"/>
    </location>
</feature>
<comment type="caution">
    <text evidence="6">The sequence shown here is derived from an EMBL/GenBank/DDBJ whole genome shotgun (WGS) entry which is preliminary data.</text>
</comment>
<evidence type="ECO:0000313" key="6">
    <source>
        <dbReference type="EMBL" id="CAG5128000.1"/>
    </source>
</evidence>
<keyword evidence="4 5" id="KW-0472">Membrane</keyword>
<evidence type="ECO:0000256" key="1">
    <source>
        <dbReference type="ARBA" id="ARBA00004141"/>
    </source>
</evidence>
<evidence type="ECO:0000256" key="3">
    <source>
        <dbReference type="ARBA" id="ARBA00022989"/>
    </source>
</evidence>
<evidence type="ECO:0000256" key="4">
    <source>
        <dbReference type="ARBA" id="ARBA00023136"/>
    </source>
</evidence>
<keyword evidence="7" id="KW-1185">Reference proteome</keyword>
<protein>
    <submittedName>
        <fullName evidence="6">Uncharacterized protein</fullName>
    </submittedName>
</protein>
<dbReference type="Proteomes" id="UP000678393">
    <property type="component" value="Unassembled WGS sequence"/>
</dbReference>
<name>A0A8S3ZJV8_9EUPU</name>
<dbReference type="OrthoDB" id="6160845at2759"/>
<reference evidence="6" key="1">
    <citation type="submission" date="2021-04" db="EMBL/GenBank/DDBJ databases">
        <authorList>
            <consortium name="Molecular Ecology Group"/>
        </authorList>
    </citation>
    <scope>NUCLEOTIDE SEQUENCE</scope>
</reference>
<dbReference type="InterPro" id="IPR007237">
    <property type="entry name" value="CD20-like"/>
</dbReference>
<sequence>MSKQRALNLGTTAAIVVVGGFIVAILLSQTAATFDEGRARNTTGVDTETSVPAVSGKVWIIGLVYIIPGVIGLAAAYVQNKCMYIATCIFAIISLLIMGLVAIISSMALLHLVFNQGIVSERCIDTDDRCRCRSDKRSYMDEYTPTHFKTCAYFEKFNSLATALFAFVVLAWSAEIMEFVFACYYTCRSK</sequence>
<evidence type="ECO:0000256" key="2">
    <source>
        <dbReference type="ARBA" id="ARBA00022692"/>
    </source>
</evidence>
<feature type="transmembrane region" description="Helical" evidence="5">
    <location>
        <begin position="85"/>
        <end position="110"/>
    </location>
</feature>
<feature type="transmembrane region" description="Helical" evidence="5">
    <location>
        <begin position="58"/>
        <end position="78"/>
    </location>
</feature>
<organism evidence="6 7">
    <name type="scientific">Candidula unifasciata</name>
    <dbReference type="NCBI Taxonomy" id="100452"/>
    <lineage>
        <taxon>Eukaryota</taxon>
        <taxon>Metazoa</taxon>
        <taxon>Spiralia</taxon>
        <taxon>Lophotrochozoa</taxon>
        <taxon>Mollusca</taxon>
        <taxon>Gastropoda</taxon>
        <taxon>Heterobranchia</taxon>
        <taxon>Euthyneura</taxon>
        <taxon>Panpulmonata</taxon>
        <taxon>Eupulmonata</taxon>
        <taxon>Stylommatophora</taxon>
        <taxon>Helicina</taxon>
        <taxon>Helicoidea</taxon>
        <taxon>Geomitridae</taxon>
        <taxon>Candidula</taxon>
    </lineage>
</organism>
<comment type="subcellular location">
    <subcellularLocation>
        <location evidence="1">Membrane</location>
        <topology evidence="1">Multi-pass membrane protein</topology>
    </subcellularLocation>
</comment>
<feature type="transmembrane region" description="Helical" evidence="5">
    <location>
        <begin position="7"/>
        <end position="27"/>
    </location>
</feature>
<keyword evidence="3 5" id="KW-1133">Transmembrane helix</keyword>